<keyword evidence="1" id="KW-1133">Transmembrane helix</keyword>
<dbReference type="PANTHER" id="PTHR10151">
    <property type="entry name" value="ECTONUCLEOTIDE PYROPHOSPHATASE/PHOSPHODIESTERASE"/>
    <property type="match status" value="1"/>
</dbReference>
<dbReference type="SUPFAM" id="SSF53649">
    <property type="entry name" value="Alkaline phosphatase-like"/>
    <property type="match status" value="1"/>
</dbReference>
<dbReference type="GO" id="GO:0017111">
    <property type="term" value="F:ribonucleoside triphosphate phosphatase activity"/>
    <property type="evidence" value="ECO:0007669"/>
    <property type="project" value="TreeGrafter"/>
</dbReference>
<dbReference type="GO" id="GO:0047429">
    <property type="term" value="F:nucleoside triphosphate diphosphatase activity"/>
    <property type="evidence" value="ECO:0007669"/>
    <property type="project" value="TreeGrafter"/>
</dbReference>
<keyword evidence="1" id="KW-0812">Transmembrane</keyword>
<dbReference type="AlphaFoldDB" id="A0A1R1YTS3"/>
<reference evidence="3" key="1">
    <citation type="submission" date="2017-01" db="EMBL/GenBank/DDBJ databases">
        <authorList>
            <person name="Wang Y."/>
            <person name="White M."/>
            <person name="Kvist S."/>
            <person name="Moncalvo J.-M."/>
        </authorList>
    </citation>
    <scope>NUCLEOTIDE SEQUENCE [LARGE SCALE GENOMIC DNA]</scope>
    <source>
        <strain evidence="3">ID-206-W2</strain>
    </source>
</reference>
<dbReference type="Pfam" id="PF01663">
    <property type="entry name" value="Phosphodiest"/>
    <property type="match status" value="1"/>
</dbReference>
<dbReference type="InterPro" id="IPR017850">
    <property type="entry name" value="Alkaline_phosphatase_core_sf"/>
</dbReference>
<evidence type="ECO:0000256" key="1">
    <source>
        <dbReference type="SAM" id="Phobius"/>
    </source>
</evidence>
<sequence>MSSTKNELNEALLVPDSDFSSIDVKNKNLASKSFGKNKRSSVKVVGICSGILILALTSLGIFYNYPCHYRDSPKDNIKIGTDTKTAIPKIYKGPKNSIFINPPGTNNNTVILLSIDGFKHDYFNYGLTPNMVNLGKAGIFPEYMLPSFPVSPNSFTPTLTFPNHYTIATGLYPESHGIVGNTFYDSSLNDTFSYTSPKSVDSKWWGGEPIWVTAAKNYLKTAIYMFPGSEAEIKGHRPTYSFPYKSDVSQTTKIDKLIEWLTLPPAIRPTFLAAYFPEVDSAGHNFGPYSKEVNDTLVQIDNSIGYLTKRLAEINVSTNINLVIVSDHGMSLSKVPRDSISLNSLLSKASLSHFGKDDFEKISLSSNSNHPIDTKNMIRAVHLWPHAGVYLYKDSDLQNVYQKLKSIENTSMFEVFLKKDIPDRFVFKNSIRIPPIVIIAKKVTF</sequence>
<dbReference type="Gene3D" id="3.30.1360.180">
    <property type="match status" value="1"/>
</dbReference>
<organism evidence="2 3">
    <name type="scientific">Smittium culicis</name>
    <dbReference type="NCBI Taxonomy" id="133412"/>
    <lineage>
        <taxon>Eukaryota</taxon>
        <taxon>Fungi</taxon>
        <taxon>Fungi incertae sedis</taxon>
        <taxon>Zoopagomycota</taxon>
        <taxon>Kickxellomycotina</taxon>
        <taxon>Harpellomycetes</taxon>
        <taxon>Harpellales</taxon>
        <taxon>Legeriomycetaceae</taxon>
        <taxon>Smittium</taxon>
    </lineage>
</organism>
<proteinExistence type="predicted"/>
<dbReference type="InterPro" id="IPR002591">
    <property type="entry name" value="Phosphodiest/P_Trfase"/>
</dbReference>
<dbReference type="OrthoDB" id="415411at2759"/>
<evidence type="ECO:0000313" key="2">
    <source>
        <dbReference type="EMBL" id="OMJ30281.1"/>
    </source>
</evidence>
<dbReference type="CDD" id="cd16018">
    <property type="entry name" value="Enpp"/>
    <property type="match status" value="1"/>
</dbReference>
<dbReference type="Proteomes" id="UP000187429">
    <property type="component" value="Unassembled WGS sequence"/>
</dbReference>
<keyword evidence="3" id="KW-1185">Reference proteome</keyword>
<evidence type="ECO:0000313" key="3">
    <source>
        <dbReference type="Proteomes" id="UP000187429"/>
    </source>
</evidence>
<name>A0A1R1YTS3_9FUNG</name>
<dbReference type="PANTHER" id="PTHR10151:SF120">
    <property type="entry name" value="BIS(5'-ADENOSYL)-TRIPHOSPHATASE"/>
    <property type="match status" value="1"/>
</dbReference>
<accession>A0A1R1YTS3</accession>
<protein>
    <submittedName>
        <fullName evidence="2">Putative pyrophosphatase/phosphodiesterase</fullName>
    </submittedName>
</protein>
<dbReference type="EMBL" id="LSSM01000037">
    <property type="protein sequence ID" value="OMJ30281.1"/>
    <property type="molecule type" value="Genomic_DNA"/>
</dbReference>
<gene>
    <name evidence="2" type="ORF">AYI69_g175</name>
</gene>
<dbReference type="GO" id="GO:0009141">
    <property type="term" value="P:nucleoside triphosphate metabolic process"/>
    <property type="evidence" value="ECO:0007669"/>
    <property type="project" value="TreeGrafter"/>
</dbReference>
<feature type="transmembrane region" description="Helical" evidence="1">
    <location>
        <begin position="44"/>
        <end position="65"/>
    </location>
</feature>
<keyword evidence="1" id="KW-0472">Membrane</keyword>
<comment type="caution">
    <text evidence="2">The sequence shown here is derived from an EMBL/GenBank/DDBJ whole genome shotgun (WGS) entry which is preliminary data.</text>
</comment>
<dbReference type="Gene3D" id="3.40.720.10">
    <property type="entry name" value="Alkaline Phosphatase, subunit A"/>
    <property type="match status" value="1"/>
</dbReference>